<organism evidence="1 2">
    <name type="scientific">Austropuccinia psidii MF-1</name>
    <dbReference type="NCBI Taxonomy" id="1389203"/>
    <lineage>
        <taxon>Eukaryota</taxon>
        <taxon>Fungi</taxon>
        <taxon>Dikarya</taxon>
        <taxon>Basidiomycota</taxon>
        <taxon>Pucciniomycotina</taxon>
        <taxon>Pucciniomycetes</taxon>
        <taxon>Pucciniales</taxon>
        <taxon>Sphaerophragmiaceae</taxon>
        <taxon>Austropuccinia</taxon>
    </lineage>
</organism>
<accession>A0A9Q3F5E4</accession>
<dbReference type="Proteomes" id="UP000765509">
    <property type="component" value="Unassembled WGS sequence"/>
</dbReference>
<comment type="caution">
    <text evidence="1">The sequence shown here is derived from an EMBL/GenBank/DDBJ whole genome shotgun (WGS) entry which is preliminary data.</text>
</comment>
<evidence type="ECO:0000313" key="2">
    <source>
        <dbReference type="Proteomes" id="UP000765509"/>
    </source>
</evidence>
<dbReference type="AlphaFoldDB" id="A0A9Q3F5E4"/>
<dbReference type="EMBL" id="AVOT02035997">
    <property type="protein sequence ID" value="MBW0530432.1"/>
    <property type="molecule type" value="Genomic_DNA"/>
</dbReference>
<protein>
    <submittedName>
        <fullName evidence="1">Uncharacterized protein</fullName>
    </submittedName>
</protein>
<proteinExistence type="predicted"/>
<keyword evidence="2" id="KW-1185">Reference proteome</keyword>
<reference evidence="1" key="1">
    <citation type="submission" date="2021-03" db="EMBL/GenBank/DDBJ databases">
        <title>Draft genome sequence of rust myrtle Austropuccinia psidii MF-1, a brazilian biotype.</title>
        <authorList>
            <person name="Quecine M.C."/>
            <person name="Pachon D.M.R."/>
            <person name="Bonatelli M.L."/>
            <person name="Correr F.H."/>
            <person name="Franceschini L.M."/>
            <person name="Leite T.F."/>
            <person name="Margarido G.R.A."/>
            <person name="Almeida C.A."/>
            <person name="Ferrarezi J.A."/>
            <person name="Labate C.A."/>
        </authorList>
    </citation>
    <scope>NUCLEOTIDE SEQUENCE</scope>
    <source>
        <strain evidence="1">MF-1</strain>
    </source>
</reference>
<name>A0A9Q3F5E4_9BASI</name>
<sequence>MPTLMLELASASPPNPLQRLACLCARTPSLTTPYASTPPPLTIFTLLMLPHPRLTILTLLQGPQVMSLTPPSPPCLPSIHSYSALPTCP</sequence>
<gene>
    <name evidence="1" type="ORF">O181_070147</name>
</gene>
<evidence type="ECO:0000313" key="1">
    <source>
        <dbReference type="EMBL" id="MBW0530432.1"/>
    </source>
</evidence>